<evidence type="ECO:0000313" key="2">
    <source>
        <dbReference type="Proteomes" id="UP000000311"/>
    </source>
</evidence>
<keyword evidence="2" id="KW-1185">Reference proteome</keyword>
<protein>
    <submittedName>
        <fullName evidence="1">Uncharacterized protein</fullName>
    </submittedName>
</protein>
<gene>
    <name evidence="1" type="ORF">EAG_11526</name>
</gene>
<sequence>MTHVHCIERLVDGSHLIIKWKVRDFTRLDCSIILGKQQTHDNIIYKGINEAVGIVNEEMAKCSCPCKAIALIQPFSHPLDCPLIR</sequence>
<organism evidence="2">
    <name type="scientific">Camponotus floridanus</name>
    <name type="common">Florida carpenter ant</name>
    <dbReference type="NCBI Taxonomy" id="104421"/>
    <lineage>
        <taxon>Eukaryota</taxon>
        <taxon>Metazoa</taxon>
        <taxon>Ecdysozoa</taxon>
        <taxon>Arthropoda</taxon>
        <taxon>Hexapoda</taxon>
        <taxon>Insecta</taxon>
        <taxon>Pterygota</taxon>
        <taxon>Neoptera</taxon>
        <taxon>Endopterygota</taxon>
        <taxon>Hymenoptera</taxon>
        <taxon>Apocrita</taxon>
        <taxon>Aculeata</taxon>
        <taxon>Formicoidea</taxon>
        <taxon>Formicidae</taxon>
        <taxon>Formicinae</taxon>
        <taxon>Camponotus</taxon>
    </lineage>
</organism>
<dbReference type="InParanoid" id="E2AAZ5"/>
<reference evidence="1 2" key="1">
    <citation type="journal article" date="2010" name="Science">
        <title>Genomic comparison of the ants Camponotus floridanus and Harpegnathos saltator.</title>
        <authorList>
            <person name="Bonasio R."/>
            <person name="Zhang G."/>
            <person name="Ye C."/>
            <person name="Mutti N.S."/>
            <person name="Fang X."/>
            <person name="Qin N."/>
            <person name="Donahue G."/>
            <person name="Yang P."/>
            <person name="Li Q."/>
            <person name="Li C."/>
            <person name="Zhang P."/>
            <person name="Huang Z."/>
            <person name="Berger S.L."/>
            <person name="Reinberg D."/>
            <person name="Wang J."/>
            <person name="Liebig J."/>
        </authorList>
    </citation>
    <scope>NUCLEOTIDE SEQUENCE [LARGE SCALE GENOMIC DNA]</scope>
    <source>
        <strain evidence="2">C129</strain>
    </source>
</reference>
<dbReference type="EMBL" id="GL438226">
    <property type="protein sequence ID" value="EFN69394.1"/>
    <property type="molecule type" value="Genomic_DNA"/>
</dbReference>
<dbReference type="Proteomes" id="UP000000311">
    <property type="component" value="Unassembled WGS sequence"/>
</dbReference>
<proteinExistence type="predicted"/>
<evidence type="ECO:0000313" key="1">
    <source>
        <dbReference type="EMBL" id="EFN69394.1"/>
    </source>
</evidence>
<accession>E2AAZ5</accession>
<dbReference type="AlphaFoldDB" id="E2AAZ5"/>
<name>E2AAZ5_CAMFO</name>